<evidence type="ECO:0000313" key="2">
    <source>
        <dbReference type="EMBL" id="UQC84557.1"/>
    </source>
</evidence>
<evidence type="ECO:0000313" key="3">
    <source>
        <dbReference type="Proteomes" id="UP000830671"/>
    </source>
</evidence>
<accession>A0A9Q8SXQ7</accession>
<proteinExistence type="predicted"/>
<keyword evidence="1" id="KW-1133">Transmembrane helix</keyword>
<dbReference type="EMBL" id="CP019477">
    <property type="protein sequence ID" value="UQC84557.1"/>
    <property type="molecule type" value="Genomic_DNA"/>
</dbReference>
<keyword evidence="3" id="KW-1185">Reference proteome</keyword>
<organism evidence="2 3">
    <name type="scientific">Colletotrichum lupini</name>
    <dbReference type="NCBI Taxonomy" id="145971"/>
    <lineage>
        <taxon>Eukaryota</taxon>
        <taxon>Fungi</taxon>
        <taxon>Dikarya</taxon>
        <taxon>Ascomycota</taxon>
        <taxon>Pezizomycotina</taxon>
        <taxon>Sordariomycetes</taxon>
        <taxon>Hypocreomycetidae</taxon>
        <taxon>Glomerellales</taxon>
        <taxon>Glomerellaceae</taxon>
        <taxon>Colletotrichum</taxon>
        <taxon>Colletotrichum acutatum species complex</taxon>
    </lineage>
</organism>
<dbReference type="GeneID" id="73344040"/>
<evidence type="ECO:0000256" key="1">
    <source>
        <dbReference type="SAM" id="Phobius"/>
    </source>
</evidence>
<dbReference type="RefSeq" id="XP_049146174.1">
    <property type="nucleotide sequence ID" value="XM_049289030.1"/>
</dbReference>
<feature type="transmembrane region" description="Helical" evidence="1">
    <location>
        <begin position="12"/>
        <end position="32"/>
    </location>
</feature>
<gene>
    <name evidence="2" type="ORF">CLUP02_10054</name>
</gene>
<keyword evidence="1" id="KW-0472">Membrane</keyword>
<dbReference type="AlphaFoldDB" id="A0A9Q8SXQ7"/>
<protein>
    <submittedName>
        <fullName evidence="2">Uncharacterized protein</fullName>
    </submittedName>
</protein>
<sequence length="97" mass="10970">MGDWRQGRHGIASFVVCFWLTPECCIGSRIWIMDDGSRPWRWPRSAMPMSALKPNYGCFCVSEPPGPLPCTPAPLRLLGCFVFLILSLWPPQEQATM</sequence>
<keyword evidence="1" id="KW-0812">Transmembrane</keyword>
<reference evidence="2" key="1">
    <citation type="journal article" date="2021" name="Mol. Plant Microbe Interact.">
        <title>Complete Genome Sequence of the Plant-Pathogenic Fungus Colletotrichum lupini.</title>
        <authorList>
            <person name="Baroncelli R."/>
            <person name="Pensec F."/>
            <person name="Da Lio D."/>
            <person name="Boufleur T."/>
            <person name="Vicente I."/>
            <person name="Sarrocco S."/>
            <person name="Picot A."/>
            <person name="Baraldi E."/>
            <person name="Sukno S."/>
            <person name="Thon M."/>
            <person name="Le Floch G."/>
        </authorList>
    </citation>
    <scope>NUCLEOTIDE SEQUENCE</scope>
    <source>
        <strain evidence="2">IMI 504893</strain>
    </source>
</reference>
<dbReference type="Proteomes" id="UP000830671">
    <property type="component" value="Chromosome 5"/>
</dbReference>
<name>A0A9Q8SXQ7_9PEZI</name>
<dbReference type="KEGG" id="clup:CLUP02_10054"/>